<dbReference type="SUPFAM" id="SSF51905">
    <property type="entry name" value="FAD/NAD(P)-binding domain"/>
    <property type="match status" value="1"/>
</dbReference>
<reference evidence="5 6" key="1">
    <citation type="journal article" date="2021" name="Genome Biol. Evol.">
        <title>Complete Genome Sequencing of a Novel Gloeobacter Species from a Waterfall Cave in Mexico.</title>
        <authorList>
            <person name="Saw J.H."/>
            <person name="Cardona T."/>
            <person name="Montejano G."/>
        </authorList>
    </citation>
    <scope>NUCLEOTIDE SEQUENCE [LARGE SCALE GENOMIC DNA]</scope>
    <source>
        <strain evidence="5">MG652769</strain>
    </source>
</reference>
<comment type="similarity">
    <text evidence="2">Belongs to the flavin monoamine oxidase family.</text>
</comment>
<dbReference type="Gene3D" id="1.10.405.10">
    <property type="entry name" value="Guanine Nucleotide Dissociation Inhibitor, domain 1"/>
    <property type="match status" value="1"/>
</dbReference>
<dbReference type="Pfam" id="PF01593">
    <property type="entry name" value="Amino_oxidase"/>
    <property type="match status" value="1"/>
</dbReference>
<dbReference type="PROSITE" id="PS51318">
    <property type="entry name" value="TAT"/>
    <property type="match status" value="1"/>
</dbReference>
<dbReference type="SUPFAM" id="SSF54373">
    <property type="entry name" value="FAD-linked reductases, C-terminal domain"/>
    <property type="match status" value="1"/>
</dbReference>
<feature type="domain" description="Amine oxidase" evidence="4">
    <location>
        <begin position="52"/>
        <end position="497"/>
    </location>
</feature>
<comment type="cofactor">
    <cofactor evidence="1">
        <name>FAD</name>
        <dbReference type="ChEBI" id="CHEBI:57692"/>
    </cofactor>
</comment>
<sequence length="514" mass="55972">MPICQGDFRVSRRGFIVSATAAGVLSAASTGGAAPDFAQNQSPSIAIVGAGIAGLNAAYQLKKLGLKADVYEAKAFVGGRIQSNKNAVSPGLIVELGGAFINSNHRDLLTLAQEFNLPLFNRAKDAQRFPLPETGYYFDGQNRPESEVAEKLRSLAEQIAKDAALLDEDFDTFAPRFDRLSVTQYLDIHADKIADPFIRTLIENSIRTEYGVEPQESSALQLLFNLPVVDGEDVEVLGSSDEIFVVEGGSERLIDSLAASLPGQIHTRMALTRLAKIEQKYRLSFAGGQTREVDFVIVAVPVNGLKKIDLQVPLPPAFRRFIEEVSLGFNEKLFAGFAERVWRQEEGFVAEVWTDLGFSQVWEDTQRQPASREAALTFFMGAREVAATRSLGAQALGNAFLQRFEAVVDGAQAAASGQFARTRWNQDPWIGGGYTNFKPGQLTEFGGFLYIESVIPAFRQDVNFGNLIFAGEHLSDEFYGFMNGAAQTGRLAAQVVLHQVQEGQLASGKPTSAA</sequence>
<organism evidence="5 6">
    <name type="scientific">Gloeobacter morelensis MG652769</name>
    <dbReference type="NCBI Taxonomy" id="2781736"/>
    <lineage>
        <taxon>Bacteria</taxon>
        <taxon>Bacillati</taxon>
        <taxon>Cyanobacteriota</taxon>
        <taxon>Cyanophyceae</taxon>
        <taxon>Gloeobacterales</taxon>
        <taxon>Gloeobacteraceae</taxon>
        <taxon>Gloeobacter</taxon>
        <taxon>Gloeobacter morelensis</taxon>
    </lineage>
</organism>
<keyword evidence="3" id="KW-0560">Oxidoreductase</keyword>
<evidence type="ECO:0000259" key="4">
    <source>
        <dbReference type="Pfam" id="PF01593"/>
    </source>
</evidence>
<dbReference type="PANTHER" id="PTHR43563:SF1">
    <property type="entry name" value="AMINE OXIDASE [FLAVIN-CONTAINING] B"/>
    <property type="match status" value="1"/>
</dbReference>
<dbReference type="PANTHER" id="PTHR43563">
    <property type="entry name" value="AMINE OXIDASE"/>
    <property type="match status" value="1"/>
</dbReference>
<evidence type="ECO:0000256" key="3">
    <source>
        <dbReference type="ARBA" id="ARBA00023002"/>
    </source>
</evidence>
<dbReference type="Gene3D" id="3.50.50.60">
    <property type="entry name" value="FAD/NAD(P)-binding domain"/>
    <property type="match status" value="1"/>
</dbReference>
<evidence type="ECO:0000313" key="5">
    <source>
        <dbReference type="EMBL" id="UFP97037.1"/>
    </source>
</evidence>
<proteinExistence type="inferred from homology"/>
<protein>
    <submittedName>
        <fullName evidence="5">FAD-dependent oxidoreductase</fullName>
    </submittedName>
</protein>
<dbReference type="InterPro" id="IPR001613">
    <property type="entry name" value="Flavin_amine_oxidase"/>
</dbReference>
<evidence type="ECO:0000256" key="1">
    <source>
        <dbReference type="ARBA" id="ARBA00001974"/>
    </source>
</evidence>
<dbReference type="PRINTS" id="PR00757">
    <property type="entry name" value="AMINEOXDASEF"/>
</dbReference>
<evidence type="ECO:0000313" key="6">
    <source>
        <dbReference type="Proteomes" id="UP001054846"/>
    </source>
</evidence>
<dbReference type="Gene3D" id="3.90.660.10">
    <property type="match status" value="1"/>
</dbReference>
<dbReference type="InterPro" id="IPR006311">
    <property type="entry name" value="TAT_signal"/>
</dbReference>
<dbReference type="InterPro" id="IPR050703">
    <property type="entry name" value="Flavin_MAO"/>
</dbReference>
<evidence type="ECO:0000256" key="2">
    <source>
        <dbReference type="ARBA" id="ARBA00005995"/>
    </source>
</evidence>
<dbReference type="Proteomes" id="UP001054846">
    <property type="component" value="Chromosome"/>
</dbReference>
<keyword evidence="6" id="KW-1185">Reference proteome</keyword>
<dbReference type="InterPro" id="IPR036188">
    <property type="entry name" value="FAD/NAD-bd_sf"/>
</dbReference>
<dbReference type="EMBL" id="CP063845">
    <property type="protein sequence ID" value="UFP97037.1"/>
    <property type="molecule type" value="Genomic_DNA"/>
</dbReference>
<name>A0ABY3PTE9_9CYAN</name>
<accession>A0ABY3PTE9</accession>
<dbReference type="InterPro" id="IPR002937">
    <property type="entry name" value="Amino_oxidase"/>
</dbReference>
<gene>
    <name evidence="5" type="ORF">ISF26_17360</name>
</gene>